<evidence type="ECO:0000313" key="6">
    <source>
        <dbReference type="Proteomes" id="UP001500742"/>
    </source>
</evidence>
<dbReference type="Gene3D" id="2.60.40.1120">
    <property type="entry name" value="Carboxypeptidase-like, regulatory domain"/>
    <property type="match status" value="1"/>
</dbReference>
<evidence type="ECO:0000256" key="2">
    <source>
        <dbReference type="ARBA" id="ARBA00023136"/>
    </source>
</evidence>
<accession>A0ABP7P582</accession>
<dbReference type="SUPFAM" id="SSF56935">
    <property type="entry name" value="Porins"/>
    <property type="match status" value="1"/>
</dbReference>
<keyword evidence="2" id="KW-0472">Membrane</keyword>
<dbReference type="Gene3D" id="2.40.170.20">
    <property type="entry name" value="TonB-dependent receptor, beta-barrel domain"/>
    <property type="match status" value="1"/>
</dbReference>
<dbReference type="InterPro" id="IPR008969">
    <property type="entry name" value="CarboxyPept-like_regulatory"/>
</dbReference>
<name>A0ABP7P582_9SPHI</name>
<dbReference type="InterPro" id="IPR037066">
    <property type="entry name" value="Plug_dom_sf"/>
</dbReference>
<keyword evidence="6" id="KW-1185">Reference proteome</keyword>
<dbReference type="InterPro" id="IPR041700">
    <property type="entry name" value="OMP_b-brl_3"/>
</dbReference>
<reference evidence="6" key="1">
    <citation type="journal article" date="2019" name="Int. J. Syst. Evol. Microbiol.">
        <title>The Global Catalogue of Microorganisms (GCM) 10K type strain sequencing project: providing services to taxonomists for standard genome sequencing and annotation.</title>
        <authorList>
            <consortium name="The Broad Institute Genomics Platform"/>
            <consortium name="The Broad Institute Genome Sequencing Center for Infectious Disease"/>
            <person name="Wu L."/>
            <person name="Ma J."/>
        </authorList>
    </citation>
    <scope>NUCLEOTIDE SEQUENCE [LARGE SCALE GENOMIC DNA]</scope>
    <source>
        <strain evidence="6">JCM 16601</strain>
    </source>
</reference>
<dbReference type="Proteomes" id="UP001500742">
    <property type="component" value="Unassembled WGS sequence"/>
</dbReference>
<organism evidence="5 6">
    <name type="scientific">Mucilaginibacter dorajii</name>
    <dbReference type="NCBI Taxonomy" id="692994"/>
    <lineage>
        <taxon>Bacteria</taxon>
        <taxon>Pseudomonadati</taxon>
        <taxon>Bacteroidota</taxon>
        <taxon>Sphingobacteriia</taxon>
        <taxon>Sphingobacteriales</taxon>
        <taxon>Sphingobacteriaceae</taxon>
        <taxon>Mucilaginibacter</taxon>
    </lineage>
</organism>
<dbReference type="SUPFAM" id="SSF49464">
    <property type="entry name" value="Carboxypeptidase regulatory domain-like"/>
    <property type="match status" value="1"/>
</dbReference>
<evidence type="ECO:0000256" key="3">
    <source>
        <dbReference type="ARBA" id="ARBA00023237"/>
    </source>
</evidence>
<proteinExistence type="predicted"/>
<feature type="domain" description="Outer membrane protein beta-barrel" evidence="4">
    <location>
        <begin position="367"/>
        <end position="771"/>
    </location>
</feature>
<gene>
    <name evidence="5" type="ORF">GCM10022210_03630</name>
</gene>
<dbReference type="Gene3D" id="2.170.130.10">
    <property type="entry name" value="TonB-dependent receptor, plug domain"/>
    <property type="match status" value="1"/>
</dbReference>
<evidence type="ECO:0000313" key="5">
    <source>
        <dbReference type="EMBL" id="GAA3959466.1"/>
    </source>
</evidence>
<dbReference type="InterPro" id="IPR036942">
    <property type="entry name" value="Beta-barrel_TonB_sf"/>
</dbReference>
<dbReference type="Pfam" id="PF13620">
    <property type="entry name" value="CarboxypepD_reg"/>
    <property type="match status" value="1"/>
</dbReference>
<comment type="subcellular location">
    <subcellularLocation>
        <location evidence="1">Cell outer membrane</location>
    </subcellularLocation>
</comment>
<protein>
    <submittedName>
        <fullName evidence="5">Outer membrane beta-barrel family protein</fullName>
    </submittedName>
</protein>
<dbReference type="EMBL" id="BAAAZC010000004">
    <property type="protein sequence ID" value="GAA3959466.1"/>
    <property type="molecule type" value="Genomic_DNA"/>
</dbReference>
<dbReference type="PANTHER" id="PTHR40980">
    <property type="entry name" value="PLUG DOMAIN-CONTAINING PROTEIN"/>
    <property type="match status" value="1"/>
</dbReference>
<evidence type="ECO:0000256" key="1">
    <source>
        <dbReference type="ARBA" id="ARBA00004442"/>
    </source>
</evidence>
<dbReference type="Pfam" id="PF14905">
    <property type="entry name" value="OMP_b-brl_3"/>
    <property type="match status" value="1"/>
</dbReference>
<dbReference type="PANTHER" id="PTHR40980:SF4">
    <property type="entry name" value="TONB-DEPENDENT RECEPTOR-LIKE BETA-BARREL DOMAIN-CONTAINING PROTEIN"/>
    <property type="match status" value="1"/>
</dbReference>
<sequence>MLQLNLRAQVKLTGSVTDVSHHGLGYATLSLTDISTQKNYSTQADSAGKFGFDKLDKGDYRLKVTYAGFSNFETALTLNADTTLAIVLQQANNSLGLVMVTASKPVIENSQEKLIYNVSGNVTATGSDALTAIGKVPGIKVSGDEISIAGKGAVKVMLNDRIIQLAGTDLARFLKSISANQISRIELIKNPSAAYDAEGNAGLINITTKRSTKQGLSGNVQLNNKKWLHTPATVYGTSNWWMSDGSANINYNSNKWSAYANLNVAADHELEGFETDVYYPKQTWRQTDTGDYKMHSFNVVAGVDYKLSPKTTIGLSYLGGREVYVGSDNVNNPIYNSGGGLDSTLRTYATYHPIALSNSGNIHALIKFDTTGKKLLLNADYFNYYRTDRSNFESNTYSPVNQSIPTSNTRYYDTNKQNIKVFTFKADAEIPTSFAKIALGTKLSFINNYSNAFYYDKDANDNLTYNTNLSNEFRYIENTQAVYANISKEKNRWKYQLGLRAEYTETKGESITLNQTTPNNYLKLFPSVAISFQADTDNSFGFTFGRRINRPTFWNLNPFKSLYTAYSYGEGNPFLRPEYNTNFELSHTYKNVLTSAVFLNITDNGFNNVTISSADTNLVRTIPLNFIKTYRLGISENLALHPFPWFDNNNQVTFYHTDAHSGLDYIKSINGYGLYIATNNTLYFNADKTMAAAVNFWYQFPEVDHIGRSDRYYKLDAGLTAITLKKKLNIALNFNDIFRTSAQASTYTVNGIKTKFTNFQLNRFVQLSVAYRFGKETNTDNRDTGNEEERKRIH</sequence>
<evidence type="ECO:0000259" key="4">
    <source>
        <dbReference type="Pfam" id="PF14905"/>
    </source>
</evidence>
<keyword evidence="3" id="KW-0998">Cell outer membrane</keyword>
<comment type="caution">
    <text evidence="5">The sequence shown here is derived from an EMBL/GenBank/DDBJ whole genome shotgun (WGS) entry which is preliminary data.</text>
</comment>